<organism evidence="1 2">
    <name type="scientific">Demequina litorisediminis</name>
    <dbReference type="NCBI Taxonomy" id="1849022"/>
    <lineage>
        <taxon>Bacteria</taxon>
        <taxon>Bacillati</taxon>
        <taxon>Actinomycetota</taxon>
        <taxon>Actinomycetes</taxon>
        <taxon>Micrococcales</taxon>
        <taxon>Demequinaceae</taxon>
        <taxon>Demequina</taxon>
    </lineage>
</organism>
<evidence type="ECO:0008006" key="3">
    <source>
        <dbReference type="Google" id="ProtNLM"/>
    </source>
</evidence>
<name>A0ABQ6ICE4_9MICO</name>
<gene>
    <name evidence="1" type="ORF">GCM10025876_15630</name>
</gene>
<evidence type="ECO:0000313" key="1">
    <source>
        <dbReference type="EMBL" id="GMA35359.1"/>
    </source>
</evidence>
<dbReference type="SUPFAM" id="SSF55298">
    <property type="entry name" value="YjgF-like"/>
    <property type="match status" value="1"/>
</dbReference>
<dbReference type="Pfam" id="PF01042">
    <property type="entry name" value="Ribonuc_L-PSP"/>
    <property type="match status" value="1"/>
</dbReference>
<accession>A0ABQ6ICE4</accession>
<dbReference type="Proteomes" id="UP001157125">
    <property type="component" value="Unassembled WGS sequence"/>
</dbReference>
<comment type="caution">
    <text evidence="1">The sequence shown here is derived from an EMBL/GenBank/DDBJ whole genome shotgun (WGS) entry which is preliminary data.</text>
</comment>
<dbReference type="CDD" id="cd06154">
    <property type="entry name" value="YjgF_YER057c_UK114_like_6"/>
    <property type="match status" value="1"/>
</dbReference>
<dbReference type="RefSeq" id="WP_284327934.1">
    <property type="nucleotide sequence ID" value="NZ_BSUN01000001.1"/>
</dbReference>
<sequence>MRQTFSSGGPFEDMYGYSRAVRVGNHVSVSGTCARADAVVPDAYAQALDALHTIGRTLAEAGAQLGDVVRTVAFVTDIRDMEKIAAAHREVFQDIRPAATIVEVSRLADPKYLVEFQADAVIEQP</sequence>
<proteinExistence type="predicted"/>
<dbReference type="PANTHER" id="PTHR43857:SF1">
    <property type="entry name" value="YJGH FAMILY PROTEIN"/>
    <property type="match status" value="1"/>
</dbReference>
<dbReference type="InterPro" id="IPR006175">
    <property type="entry name" value="YjgF/YER057c/UK114"/>
</dbReference>
<reference evidence="2" key="1">
    <citation type="journal article" date="2019" name="Int. J. Syst. Evol. Microbiol.">
        <title>The Global Catalogue of Microorganisms (GCM) 10K type strain sequencing project: providing services to taxonomists for standard genome sequencing and annotation.</title>
        <authorList>
            <consortium name="The Broad Institute Genomics Platform"/>
            <consortium name="The Broad Institute Genome Sequencing Center for Infectious Disease"/>
            <person name="Wu L."/>
            <person name="Ma J."/>
        </authorList>
    </citation>
    <scope>NUCLEOTIDE SEQUENCE [LARGE SCALE GENOMIC DNA]</scope>
    <source>
        <strain evidence="2">NBRC 112299</strain>
    </source>
</reference>
<dbReference type="PANTHER" id="PTHR43857">
    <property type="entry name" value="BLR7761 PROTEIN"/>
    <property type="match status" value="1"/>
</dbReference>
<dbReference type="InterPro" id="IPR035959">
    <property type="entry name" value="RutC-like_sf"/>
</dbReference>
<protein>
    <recommendedName>
        <fullName evidence="3">Enamine deaminase RidA, house cleaning of reactive enamine intermediates, YjgF/YER057c/UK114 family</fullName>
    </recommendedName>
</protein>
<dbReference type="EMBL" id="BSUN01000001">
    <property type="protein sequence ID" value="GMA35359.1"/>
    <property type="molecule type" value="Genomic_DNA"/>
</dbReference>
<keyword evidence="2" id="KW-1185">Reference proteome</keyword>
<dbReference type="Gene3D" id="3.30.1330.40">
    <property type="entry name" value="RutC-like"/>
    <property type="match status" value="1"/>
</dbReference>
<evidence type="ECO:0000313" key="2">
    <source>
        <dbReference type="Proteomes" id="UP001157125"/>
    </source>
</evidence>